<dbReference type="EMBL" id="BKCP01010515">
    <property type="protein sequence ID" value="GER53401.1"/>
    <property type="molecule type" value="Genomic_DNA"/>
</dbReference>
<dbReference type="Proteomes" id="UP000325081">
    <property type="component" value="Unassembled WGS sequence"/>
</dbReference>
<reference evidence="3" key="1">
    <citation type="journal article" date="2019" name="Curr. Biol.">
        <title>Genome Sequence of Striga asiatica Provides Insight into the Evolution of Plant Parasitism.</title>
        <authorList>
            <person name="Yoshida S."/>
            <person name="Kim S."/>
            <person name="Wafula E.K."/>
            <person name="Tanskanen J."/>
            <person name="Kim Y.M."/>
            <person name="Honaas L."/>
            <person name="Yang Z."/>
            <person name="Spallek T."/>
            <person name="Conn C.E."/>
            <person name="Ichihashi Y."/>
            <person name="Cheong K."/>
            <person name="Cui S."/>
            <person name="Der J.P."/>
            <person name="Gundlach H."/>
            <person name="Jiao Y."/>
            <person name="Hori C."/>
            <person name="Ishida J.K."/>
            <person name="Kasahara H."/>
            <person name="Kiba T."/>
            <person name="Kim M.S."/>
            <person name="Koo N."/>
            <person name="Laohavisit A."/>
            <person name="Lee Y.H."/>
            <person name="Lumba S."/>
            <person name="McCourt P."/>
            <person name="Mortimer J.C."/>
            <person name="Mutuku J.M."/>
            <person name="Nomura T."/>
            <person name="Sasaki-Sekimoto Y."/>
            <person name="Seto Y."/>
            <person name="Wang Y."/>
            <person name="Wakatake T."/>
            <person name="Sakakibara H."/>
            <person name="Demura T."/>
            <person name="Yamaguchi S."/>
            <person name="Yoneyama K."/>
            <person name="Manabe R.I."/>
            <person name="Nelson D.C."/>
            <person name="Schulman A.H."/>
            <person name="Timko M.P."/>
            <person name="dePamphilis C.W."/>
            <person name="Choi D."/>
            <person name="Shirasu K."/>
        </authorList>
    </citation>
    <scope>NUCLEOTIDE SEQUENCE [LARGE SCALE GENOMIC DNA]</scope>
    <source>
        <strain evidence="3">cv. UVA1</strain>
    </source>
</reference>
<dbReference type="AlphaFoldDB" id="A0A5A7RAR2"/>
<proteinExistence type="predicted"/>
<evidence type="ECO:0000256" key="1">
    <source>
        <dbReference type="SAM" id="MobiDB-lite"/>
    </source>
</evidence>
<evidence type="ECO:0000313" key="3">
    <source>
        <dbReference type="Proteomes" id="UP000325081"/>
    </source>
</evidence>
<feature type="region of interest" description="Disordered" evidence="1">
    <location>
        <begin position="38"/>
        <end position="63"/>
    </location>
</feature>
<organism evidence="2 3">
    <name type="scientific">Striga asiatica</name>
    <name type="common">Asiatic witchweed</name>
    <name type="synonym">Buchnera asiatica</name>
    <dbReference type="NCBI Taxonomy" id="4170"/>
    <lineage>
        <taxon>Eukaryota</taxon>
        <taxon>Viridiplantae</taxon>
        <taxon>Streptophyta</taxon>
        <taxon>Embryophyta</taxon>
        <taxon>Tracheophyta</taxon>
        <taxon>Spermatophyta</taxon>
        <taxon>Magnoliopsida</taxon>
        <taxon>eudicotyledons</taxon>
        <taxon>Gunneridae</taxon>
        <taxon>Pentapetalae</taxon>
        <taxon>asterids</taxon>
        <taxon>lamiids</taxon>
        <taxon>Lamiales</taxon>
        <taxon>Orobanchaceae</taxon>
        <taxon>Buchnereae</taxon>
        <taxon>Striga</taxon>
    </lineage>
</organism>
<evidence type="ECO:0000313" key="2">
    <source>
        <dbReference type="EMBL" id="GER53401.1"/>
    </source>
</evidence>
<name>A0A5A7RAR2_STRAF</name>
<feature type="region of interest" description="Disordered" evidence="1">
    <location>
        <begin position="77"/>
        <end position="101"/>
    </location>
</feature>
<keyword evidence="3" id="KW-1185">Reference proteome</keyword>
<accession>A0A5A7RAR2</accession>
<comment type="caution">
    <text evidence="2">The sequence shown here is derived from an EMBL/GenBank/DDBJ whole genome shotgun (WGS) entry which is preliminary data.</text>
</comment>
<sequence>MTSLVILVTELGGSRFFIRPFVFSSAQAFTASLTTTRLRSTQTPLAKERRGPPSGPPSARRQVEICDDRELSSWIESNMRKRRSCSRAGRPDPTATMASTT</sequence>
<protein>
    <submittedName>
        <fullName evidence="2">RNA-binding (RRM/RBD/RNP motifs) family protein</fullName>
    </submittedName>
</protein>
<gene>
    <name evidence="2" type="ORF">STAS_30918</name>
</gene>